<dbReference type="RefSeq" id="WP_379745813.1">
    <property type="nucleotide sequence ID" value="NZ_JBHSVN010000001.1"/>
</dbReference>
<dbReference type="SUPFAM" id="SSF53187">
    <property type="entry name" value="Zn-dependent exopeptidases"/>
    <property type="match status" value="1"/>
</dbReference>
<evidence type="ECO:0000313" key="4">
    <source>
        <dbReference type="EMBL" id="MFC6893644.1"/>
    </source>
</evidence>
<dbReference type="GO" id="GO:0016787">
    <property type="term" value="F:hydrolase activity"/>
    <property type="evidence" value="ECO:0007669"/>
    <property type="project" value="UniProtKB-KW"/>
</dbReference>
<evidence type="ECO:0000259" key="3">
    <source>
        <dbReference type="Pfam" id="PF07687"/>
    </source>
</evidence>
<keyword evidence="2" id="KW-0378">Hydrolase</keyword>
<dbReference type="InterPro" id="IPR050072">
    <property type="entry name" value="Peptidase_M20A"/>
</dbReference>
<accession>A0ABD5V0V9</accession>
<dbReference type="InterPro" id="IPR002933">
    <property type="entry name" value="Peptidase_M20"/>
</dbReference>
<dbReference type="Gene3D" id="3.30.70.360">
    <property type="match status" value="1"/>
</dbReference>
<dbReference type="Proteomes" id="UP001596296">
    <property type="component" value="Unassembled WGS sequence"/>
</dbReference>
<dbReference type="EMBL" id="JBHSXL010000010">
    <property type="protein sequence ID" value="MFC6893644.1"/>
    <property type="molecule type" value="Genomic_DNA"/>
</dbReference>
<dbReference type="Gene3D" id="3.40.630.10">
    <property type="entry name" value="Zn peptidases"/>
    <property type="match status" value="1"/>
</dbReference>
<dbReference type="InterPro" id="IPR011650">
    <property type="entry name" value="Peptidase_M20_dimer"/>
</dbReference>
<sequence length="404" mass="42573">MNGPEETTHGDFDPIAFLEEAVKTPSHRDVSEMREFLVATLEDRGADATVDDAGNVLAEKSSSNRDAGPHVVCNTHIDTVTPHVPFERDRNATVAGESGVDVIRGRGSCDAKGPLAALLVGFLAADPDRGRLTLAITPDEEVHSLGAAALTGGLQGTEDSLDGDLYVVGEPTGLDVCTAAKGRFEGTIELSGETAHAAESAGTNAVAAAEGALRAIREFDLARSPHEQLGEARLTPTTIQGGEATNQVPDRCAIVVDRRSIPPETAAEFRESLELDVRAAVPDDVGVEFRLTDRESPFLAAFSTDPDHELVGTLRAAVDATRPGGTESESPDRGGTVRPFSAATEASYFSPAPTVVFGPGDLADETGAVAHSEREYVRVREVEWAGRAVARTLSELLEDDRDAA</sequence>
<reference evidence="4 5" key="1">
    <citation type="journal article" date="2019" name="Int. J. Syst. Evol. Microbiol.">
        <title>The Global Catalogue of Microorganisms (GCM) 10K type strain sequencing project: providing services to taxonomists for standard genome sequencing and annotation.</title>
        <authorList>
            <consortium name="The Broad Institute Genomics Platform"/>
            <consortium name="The Broad Institute Genome Sequencing Center for Infectious Disease"/>
            <person name="Wu L."/>
            <person name="Ma J."/>
        </authorList>
    </citation>
    <scope>NUCLEOTIDE SEQUENCE [LARGE SCALE GENOMIC DNA]</scope>
    <source>
        <strain evidence="4 5">SKJ47</strain>
    </source>
</reference>
<name>A0ABD5V0V9_9EURY</name>
<proteinExistence type="predicted"/>
<keyword evidence="1" id="KW-0479">Metal-binding</keyword>
<dbReference type="NCBIfam" id="NF006402">
    <property type="entry name" value="PRK08651.1-5"/>
    <property type="match status" value="1"/>
</dbReference>
<dbReference type="InterPro" id="IPR036264">
    <property type="entry name" value="Bact_exopeptidase_dim_dom"/>
</dbReference>
<evidence type="ECO:0000256" key="1">
    <source>
        <dbReference type="ARBA" id="ARBA00022723"/>
    </source>
</evidence>
<comment type="caution">
    <text evidence="4">The sequence shown here is derived from an EMBL/GenBank/DDBJ whole genome shotgun (WGS) entry which is preliminary data.</text>
</comment>
<dbReference type="Pfam" id="PF01546">
    <property type="entry name" value="Peptidase_M20"/>
    <property type="match status" value="1"/>
</dbReference>
<dbReference type="SUPFAM" id="SSF55031">
    <property type="entry name" value="Bacterial exopeptidase dimerisation domain"/>
    <property type="match status" value="1"/>
</dbReference>
<keyword evidence="5" id="KW-1185">Reference proteome</keyword>
<evidence type="ECO:0000313" key="5">
    <source>
        <dbReference type="Proteomes" id="UP001596296"/>
    </source>
</evidence>
<organism evidence="4 5">
    <name type="scientific">Halopenitus salinus</name>
    <dbReference type="NCBI Taxonomy" id="1198295"/>
    <lineage>
        <taxon>Archaea</taxon>
        <taxon>Methanobacteriati</taxon>
        <taxon>Methanobacteriota</taxon>
        <taxon>Stenosarchaea group</taxon>
        <taxon>Halobacteria</taxon>
        <taxon>Halobacteriales</taxon>
        <taxon>Haloferacaceae</taxon>
        <taxon>Halopenitus</taxon>
    </lineage>
</organism>
<feature type="domain" description="Peptidase M20 dimerisation" evidence="3">
    <location>
        <begin position="179"/>
        <end position="282"/>
    </location>
</feature>
<gene>
    <name evidence="4" type="ORF">ACFQE9_13665</name>
</gene>
<evidence type="ECO:0000256" key="2">
    <source>
        <dbReference type="ARBA" id="ARBA00022801"/>
    </source>
</evidence>
<dbReference type="GO" id="GO:0046872">
    <property type="term" value="F:metal ion binding"/>
    <property type="evidence" value="ECO:0007669"/>
    <property type="project" value="UniProtKB-KW"/>
</dbReference>
<dbReference type="PANTHER" id="PTHR43808">
    <property type="entry name" value="ACETYLORNITHINE DEACETYLASE"/>
    <property type="match status" value="1"/>
</dbReference>
<protein>
    <submittedName>
        <fullName evidence="4">M20 family metallopeptidase</fullName>
    </submittedName>
</protein>
<dbReference type="Pfam" id="PF07687">
    <property type="entry name" value="M20_dimer"/>
    <property type="match status" value="1"/>
</dbReference>
<dbReference type="CDD" id="cd08659">
    <property type="entry name" value="M20_ArgE_DapE-like"/>
    <property type="match status" value="1"/>
</dbReference>
<dbReference type="AlphaFoldDB" id="A0ABD5V0V9"/>